<evidence type="ECO:0000256" key="5">
    <source>
        <dbReference type="ARBA" id="ARBA00023239"/>
    </source>
</evidence>
<accession>A0A4R6VKN1</accession>
<dbReference type="Pfam" id="PF02618">
    <property type="entry name" value="YceG"/>
    <property type="match status" value="1"/>
</dbReference>
<dbReference type="CDD" id="cd08010">
    <property type="entry name" value="MltG_like"/>
    <property type="match status" value="1"/>
</dbReference>
<dbReference type="NCBIfam" id="TIGR00247">
    <property type="entry name" value="endolytic transglycosylase MltG"/>
    <property type="match status" value="1"/>
</dbReference>
<dbReference type="PANTHER" id="PTHR30518">
    <property type="entry name" value="ENDOLYTIC MUREIN TRANSGLYCOSYLASE"/>
    <property type="match status" value="1"/>
</dbReference>
<dbReference type="RefSeq" id="WP_133572317.1">
    <property type="nucleotide sequence ID" value="NZ_SNYR01000002.1"/>
</dbReference>
<evidence type="ECO:0000256" key="4">
    <source>
        <dbReference type="ARBA" id="ARBA00023136"/>
    </source>
</evidence>
<proteinExistence type="inferred from homology"/>
<sequence>MFGKRKNKKVRKKPNTFIQVANAFLTLIILGLVIGAGLIYYGISQFNNDGPIAEETIFAVPQGAGVSTIARKLQDEGLISNSYIFRFGTVAMDKDTELKAGEFRIAANSSMRDILIELTEGRAIQYNVTIPEGFTSWQIVERLKAAELLTGEIDEIPVEGSLLPNTYNFERGATRQSVVEQMKVAHDEALAEIWENRDEGLPIETPEELVILASIVEKETGLASERPEVAGVFINRLNKGMRLQSDPTIIYGITNGEGTLGRGLKRSEIDAKTEYNTYQIDGLPVGPIANPGIESMKAVANPAETDALYFVADGSGGHAFAKTYDEHRANVAKWRQIEKERQEAAEAAAEAEKEALEREEAEKLDEQSSNQ</sequence>
<dbReference type="AlphaFoldDB" id="A0A4R6VKN1"/>
<dbReference type="GO" id="GO:0009252">
    <property type="term" value="P:peptidoglycan biosynthetic process"/>
    <property type="evidence" value="ECO:0007669"/>
    <property type="project" value="UniProtKB-UniRule"/>
</dbReference>
<dbReference type="GO" id="GO:0005886">
    <property type="term" value="C:plasma membrane"/>
    <property type="evidence" value="ECO:0007669"/>
    <property type="project" value="UniProtKB-SubCell"/>
</dbReference>
<gene>
    <name evidence="7" type="primary">mltG</name>
    <name evidence="9" type="ORF">ATL17_1654</name>
</gene>
<organism evidence="9 10">
    <name type="scientific">Maritalea mobilis</name>
    <dbReference type="NCBI Taxonomy" id="483324"/>
    <lineage>
        <taxon>Bacteria</taxon>
        <taxon>Pseudomonadati</taxon>
        <taxon>Pseudomonadota</taxon>
        <taxon>Alphaproteobacteria</taxon>
        <taxon>Hyphomicrobiales</taxon>
        <taxon>Devosiaceae</taxon>
        <taxon>Maritalea</taxon>
    </lineage>
</organism>
<evidence type="ECO:0000256" key="2">
    <source>
        <dbReference type="ARBA" id="ARBA00022692"/>
    </source>
</evidence>
<evidence type="ECO:0000256" key="1">
    <source>
        <dbReference type="ARBA" id="ARBA00022475"/>
    </source>
</evidence>
<dbReference type="PANTHER" id="PTHR30518:SF2">
    <property type="entry name" value="ENDOLYTIC MUREIN TRANSGLYCOSYLASE"/>
    <property type="match status" value="1"/>
</dbReference>
<dbReference type="GO" id="GO:0008932">
    <property type="term" value="F:lytic endotransglycosylase activity"/>
    <property type="evidence" value="ECO:0007669"/>
    <property type="project" value="UniProtKB-UniRule"/>
</dbReference>
<feature type="transmembrane region" description="Helical" evidence="7">
    <location>
        <begin position="20"/>
        <end position="43"/>
    </location>
</feature>
<comment type="catalytic activity">
    <reaction evidence="7">
        <text>a peptidoglycan chain = a peptidoglycan chain with N-acetyl-1,6-anhydromuramyl-[peptide] at the reducing end + a peptidoglycan chain with N-acetylglucosamine at the non-reducing end.</text>
        <dbReference type="EC" id="4.2.2.29"/>
    </reaction>
</comment>
<dbReference type="HAMAP" id="MF_02065">
    <property type="entry name" value="MltG"/>
    <property type="match status" value="1"/>
</dbReference>
<dbReference type="EC" id="4.2.2.29" evidence="7"/>
<dbReference type="OrthoDB" id="9814591at2"/>
<evidence type="ECO:0000313" key="9">
    <source>
        <dbReference type="EMBL" id="TDQ63647.1"/>
    </source>
</evidence>
<evidence type="ECO:0000256" key="3">
    <source>
        <dbReference type="ARBA" id="ARBA00022989"/>
    </source>
</evidence>
<protein>
    <recommendedName>
        <fullName evidence="7">Endolytic murein transglycosylase</fullName>
        <ecNumber evidence="7">4.2.2.29</ecNumber>
    </recommendedName>
    <alternativeName>
        <fullName evidence="7">Peptidoglycan lytic transglycosylase</fullName>
    </alternativeName>
    <alternativeName>
        <fullName evidence="7">Peptidoglycan polymerization terminase</fullName>
    </alternativeName>
</protein>
<feature type="site" description="Important for catalytic activity" evidence="7">
    <location>
        <position position="219"/>
    </location>
</feature>
<dbReference type="GO" id="GO:0071555">
    <property type="term" value="P:cell wall organization"/>
    <property type="evidence" value="ECO:0007669"/>
    <property type="project" value="UniProtKB-KW"/>
</dbReference>
<dbReference type="InterPro" id="IPR003770">
    <property type="entry name" value="MLTG-like"/>
</dbReference>
<keyword evidence="4 7" id="KW-0472">Membrane</keyword>
<keyword evidence="10" id="KW-1185">Reference proteome</keyword>
<keyword evidence="2 7" id="KW-0812">Transmembrane</keyword>
<dbReference type="Gene3D" id="3.30.1490.480">
    <property type="entry name" value="Endolytic murein transglycosylase"/>
    <property type="match status" value="1"/>
</dbReference>
<evidence type="ECO:0000256" key="8">
    <source>
        <dbReference type="SAM" id="MobiDB-lite"/>
    </source>
</evidence>
<keyword evidence="3 7" id="KW-1133">Transmembrane helix</keyword>
<dbReference type="Proteomes" id="UP000295391">
    <property type="component" value="Unassembled WGS sequence"/>
</dbReference>
<comment type="similarity">
    <text evidence="7">Belongs to the transglycosylase MltG family.</text>
</comment>
<dbReference type="Gene3D" id="3.30.160.60">
    <property type="entry name" value="Classic Zinc Finger"/>
    <property type="match status" value="1"/>
</dbReference>
<comment type="subcellular location">
    <subcellularLocation>
        <location evidence="7">Cell inner membrane</location>
        <topology evidence="7">Single-pass membrane protein</topology>
    </subcellularLocation>
</comment>
<keyword evidence="5 7" id="KW-0456">Lyase</keyword>
<reference evidence="9 10" key="1">
    <citation type="submission" date="2019-03" db="EMBL/GenBank/DDBJ databases">
        <title>Genomic Encyclopedia of Type Strains, Phase III (KMG-III): the genomes of soil and plant-associated and newly described type strains.</title>
        <authorList>
            <person name="Whitman W."/>
        </authorList>
    </citation>
    <scope>NUCLEOTIDE SEQUENCE [LARGE SCALE GENOMIC DNA]</scope>
    <source>
        <strain evidence="9 10">CGMCC 1.7002</strain>
    </source>
</reference>
<name>A0A4R6VKN1_9HYPH</name>
<evidence type="ECO:0000256" key="7">
    <source>
        <dbReference type="HAMAP-Rule" id="MF_02065"/>
    </source>
</evidence>
<dbReference type="EMBL" id="SNYR01000002">
    <property type="protein sequence ID" value="TDQ63647.1"/>
    <property type="molecule type" value="Genomic_DNA"/>
</dbReference>
<evidence type="ECO:0000313" key="10">
    <source>
        <dbReference type="Proteomes" id="UP000295391"/>
    </source>
</evidence>
<evidence type="ECO:0000256" key="6">
    <source>
        <dbReference type="ARBA" id="ARBA00023316"/>
    </source>
</evidence>
<keyword evidence="1 7" id="KW-1003">Cell membrane</keyword>
<comment type="function">
    <text evidence="7">Functions as a peptidoglycan terminase that cleaves nascent peptidoglycan strands endolytically to terminate their elongation.</text>
</comment>
<feature type="region of interest" description="Disordered" evidence="8">
    <location>
        <begin position="342"/>
        <end position="371"/>
    </location>
</feature>
<keyword evidence="7" id="KW-0997">Cell inner membrane</keyword>
<keyword evidence="6 7" id="KW-0961">Cell wall biogenesis/degradation</keyword>
<comment type="caution">
    <text evidence="9">The sequence shown here is derived from an EMBL/GenBank/DDBJ whole genome shotgun (WGS) entry which is preliminary data.</text>
</comment>